<evidence type="ECO:0000313" key="1">
    <source>
        <dbReference type="EMBL" id="PNY02544.1"/>
    </source>
</evidence>
<reference evidence="1 2" key="2">
    <citation type="journal article" date="2017" name="Front. Plant Sci.">
        <title>Gene Classification and Mining of Molecular Markers Useful in Red Clover (Trifolium pratense) Breeding.</title>
        <authorList>
            <person name="Istvanek J."/>
            <person name="Dluhosova J."/>
            <person name="Dluhos P."/>
            <person name="Patkova L."/>
            <person name="Nedelnik J."/>
            <person name="Repkova J."/>
        </authorList>
    </citation>
    <scope>NUCLEOTIDE SEQUENCE [LARGE SCALE GENOMIC DNA]</scope>
    <source>
        <strain evidence="2">cv. Tatra</strain>
        <tissue evidence="1">Young leaves</tissue>
    </source>
</reference>
<proteinExistence type="predicted"/>
<organism evidence="1 2">
    <name type="scientific">Trifolium pratense</name>
    <name type="common">Red clover</name>
    <dbReference type="NCBI Taxonomy" id="57577"/>
    <lineage>
        <taxon>Eukaryota</taxon>
        <taxon>Viridiplantae</taxon>
        <taxon>Streptophyta</taxon>
        <taxon>Embryophyta</taxon>
        <taxon>Tracheophyta</taxon>
        <taxon>Spermatophyta</taxon>
        <taxon>Magnoliopsida</taxon>
        <taxon>eudicotyledons</taxon>
        <taxon>Gunneridae</taxon>
        <taxon>Pentapetalae</taxon>
        <taxon>rosids</taxon>
        <taxon>fabids</taxon>
        <taxon>Fabales</taxon>
        <taxon>Fabaceae</taxon>
        <taxon>Papilionoideae</taxon>
        <taxon>50 kb inversion clade</taxon>
        <taxon>NPAAA clade</taxon>
        <taxon>Hologalegina</taxon>
        <taxon>IRL clade</taxon>
        <taxon>Trifolieae</taxon>
        <taxon>Trifolium</taxon>
    </lineage>
</organism>
<dbReference type="AlphaFoldDB" id="A0A2K3NHN2"/>
<name>A0A2K3NHN2_TRIPR</name>
<comment type="caution">
    <text evidence="1">The sequence shown here is derived from an EMBL/GenBank/DDBJ whole genome shotgun (WGS) entry which is preliminary data.</text>
</comment>
<dbReference type="Proteomes" id="UP000236291">
    <property type="component" value="Unassembled WGS sequence"/>
</dbReference>
<gene>
    <name evidence="1" type="ORF">L195_g025856</name>
</gene>
<reference evidence="1 2" key="1">
    <citation type="journal article" date="2014" name="Am. J. Bot.">
        <title>Genome assembly and annotation for red clover (Trifolium pratense; Fabaceae).</title>
        <authorList>
            <person name="Istvanek J."/>
            <person name="Jaros M."/>
            <person name="Krenek A."/>
            <person name="Repkova J."/>
        </authorList>
    </citation>
    <scope>NUCLEOTIDE SEQUENCE [LARGE SCALE GENOMIC DNA]</scope>
    <source>
        <strain evidence="2">cv. Tatra</strain>
        <tissue evidence="1">Young leaves</tissue>
    </source>
</reference>
<accession>A0A2K3NHN2</accession>
<sequence>MVLERYPIDNAFDSSFKSDDDEEEESYGTEVQSSIFKLQSASEVQSSSFYNHIVFGNWGNCMYSCCSIESAFATLEDDEKSKNLDSEVVVSEATKDLNDRKSEFGVSNEIKNRIISSQVWFRYALCYGSVYGVAAIRPFASWFYVGKQQQQISSTANNKIWPIELHEQCIIDFDPG</sequence>
<dbReference type="EMBL" id="ASHM01021490">
    <property type="protein sequence ID" value="PNY02544.1"/>
    <property type="molecule type" value="Genomic_DNA"/>
</dbReference>
<protein>
    <submittedName>
        <fullName evidence="1">Uncharacterized protein</fullName>
    </submittedName>
</protein>
<evidence type="ECO:0000313" key="2">
    <source>
        <dbReference type="Proteomes" id="UP000236291"/>
    </source>
</evidence>